<gene>
    <name evidence="2" type="ORF">FA09DRAFT_332537</name>
</gene>
<evidence type="ECO:0000313" key="3">
    <source>
        <dbReference type="Proteomes" id="UP000245946"/>
    </source>
</evidence>
<organism evidence="2 3">
    <name type="scientific">Tilletiopsis washingtonensis</name>
    <dbReference type="NCBI Taxonomy" id="58919"/>
    <lineage>
        <taxon>Eukaryota</taxon>
        <taxon>Fungi</taxon>
        <taxon>Dikarya</taxon>
        <taxon>Basidiomycota</taxon>
        <taxon>Ustilaginomycotina</taxon>
        <taxon>Exobasidiomycetes</taxon>
        <taxon>Entylomatales</taxon>
        <taxon>Entylomatales incertae sedis</taxon>
        <taxon>Tilletiopsis</taxon>
    </lineage>
</organism>
<dbReference type="Proteomes" id="UP000245946">
    <property type="component" value="Unassembled WGS sequence"/>
</dbReference>
<keyword evidence="3" id="KW-1185">Reference proteome</keyword>
<name>A0A316Z1B2_9BASI</name>
<dbReference type="EMBL" id="KZ819308">
    <property type="protein sequence ID" value="PWN94874.1"/>
    <property type="molecule type" value="Genomic_DNA"/>
</dbReference>
<evidence type="ECO:0000256" key="1">
    <source>
        <dbReference type="SAM" id="MobiDB-lite"/>
    </source>
</evidence>
<accession>A0A316Z1B2</accession>
<dbReference type="RefSeq" id="XP_025595153.1">
    <property type="nucleotide sequence ID" value="XM_025743493.1"/>
</dbReference>
<protein>
    <submittedName>
        <fullName evidence="2">Uncharacterized protein</fullName>
    </submittedName>
</protein>
<proteinExistence type="predicted"/>
<feature type="compositionally biased region" description="Low complexity" evidence="1">
    <location>
        <begin position="10"/>
        <end position="21"/>
    </location>
</feature>
<reference evidence="2 3" key="1">
    <citation type="journal article" date="2018" name="Mol. Biol. Evol.">
        <title>Broad Genomic Sampling Reveals a Smut Pathogenic Ancestry of the Fungal Clade Ustilaginomycotina.</title>
        <authorList>
            <person name="Kijpornyongpan T."/>
            <person name="Mondo S.J."/>
            <person name="Barry K."/>
            <person name="Sandor L."/>
            <person name="Lee J."/>
            <person name="Lipzen A."/>
            <person name="Pangilinan J."/>
            <person name="LaButti K."/>
            <person name="Hainaut M."/>
            <person name="Henrissat B."/>
            <person name="Grigoriev I.V."/>
            <person name="Spatafora J.W."/>
            <person name="Aime M.C."/>
        </authorList>
    </citation>
    <scope>NUCLEOTIDE SEQUENCE [LARGE SCALE GENOMIC DNA]</scope>
    <source>
        <strain evidence="2 3">MCA 4186</strain>
    </source>
</reference>
<dbReference type="AlphaFoldDB" id="A0A316Z1B2"/>
<dbReference type="GeneID" id="37271037"/>
<evidence type="ECO:0000313" key="2">
    <source>
        <dbReference type="EMBL" id="PWN94874.1"/>
    </source>
</evidence>
<feature type="region of interest" description="Disordered" evidence="1">
    <location>
        <begin position="1"/>
        <end position="38"/>
    </location>
</feature>
<sequence length="194" mass="19643">MPAAVRRRAGASAAASGSQDAEGSHSAQGVESSRDGAAAPVPDAQLCRLASIELSGTPSVMGSCVALSPAGQAAFVSPAAIHVLTPAWTLAPLSDTSAPSSRDLSMRLLPGLEVPTLERSAALSCAAYTAIRIDPLLAPARDDHSTGRALGQDYAAFPVGLDKLGWKAAAWSPQPFGSLNRCVLQPSLLASTSG</sequence>